<keyword evidence="1" id="KW-0285">Flavoprotein</keyword>
<feature type="domain" description="Luciferase-like" evidence="6">
    <location>
        <begin position="32"/>
        <end position="397"/>
    </location>
</feature>
<evidence type="ECO:0000256" key="4">
    <source>
        <dbReference type="ARBA" id="ARBA00023033"/>
    </source>
</evidence>
<keyword evidence="8" id="KW-1185">Reference proteome</keyword>
<protein>
    <submittedName>
        <fullName evidence="7">Nitrilotriacetate monooxygenase component A/pristinamycin IIA synthase subunit A</fullName>
    </submittedName>
</protein>
<evidence type="ECO:0000313" key="8">
    <source>
        <dbReference type="Proteomes" id="UP000000707"/>
    </source>
</evidence>
<dbReference type="NCBIfam" id="TIGR03860">
    <property type="entry name" value="FMN_nitrolo"/>
    <property type="match status" value="1"/>
</dbReference>
<dbReference type="EMBL" id="GL996515">
    <property type="protein sequence ID" value="EGV64552.1"/>
    <property type="molecule type" value="Genomic_DNA"/>
</dbReference>
<dbReference type="InterPro" id="IPR036661">
    <property type="entry name" value="Luciferase-like_sf"/>
</dbReference>
<evidence type="ECO:0000313" key="7">
    <source>
        <dbReference type="EMBL" id="EGV64552.1"/>
    </source>
</evidence>
<keyword evidence="2" id="KW-0288">FMN</keyword>
<dbReference type="GO" id="GO:0016705">
    <property type="term" value="F:oxidoreductase activity, acting on paired donors, with incorporation or reduction of molecular oxygen"/>
    <property type="evidence" value="ECO:0007669"/>
    <property type="project" value="InterPro"/>
</dbReference>
<dbReference type="KEGG" id="cten:18250230"/>
<dbReference type="SUPFAM" id="SSF51679">
    <property type="entry name" value="Bacterial luciferase-like"/>
    <property type="match status" value="1"/>
</dbReference>
<dbReference type="OrthoDB" id="5561043at2759"/>
<dbReference type="STRING" id="590646.G3B1X4"/>
<dbReference type="Gene3D" id="3.20.20.30">
    <property type="entry name" value="Luciferase-like domain"/>
    <property type="match status" value="1"/>
</dbReference>
<dbReference type="RefSeq" id="XP_006685358.1">
    <property type="nucleotide sequence ID" value="XM_006685295.1"/>
</dbReference>
<dbReference type="Pfam" id="PF00296">
    <property type="entry name" value="Bac_luciferase"/>
    <property type="match status" value="1"/>
</dbReference>
<evidence type="ECO:0000256" key="1">
    <source>
        <dbReference type="ARBA" id="ARBA00022630"/>
    </source>
</evidence>
<keyword evidence="3" id="KW-0560">Oxidoreductase</keyword>
<evidence type="ECO:0000259" key="6">
    <source>
        <dbReference type="Pfam" id="PF00296"/>
    </source>
</evidence>
<dbReference type="InterPro" id="IPR016215">
    <property type="entry name" value="NTA_MOA"/>
</dbReference>
<dbReference type="InterPro" id="IPR051260">
    <property type="entry name" value="Diverse_substr_monoxygenases"/>
</dbReference>
<organism evidence="8">
    <name type="scientific">Candida tenuis (strain ATCC 10573 / BCRC 21748 / CBS 615 / JCM 9827 / NBRC 10315 / NRRL Y-1498 / VKM Y-70)</name>
    <name type="common">Yeast</name>
    <name type="synonym">Yamadazyma tenuis</name>
    <dbReference type="NCBI Taxonomy" id="590646"/>
    <lineage>
        <taxon>Eukaryota</taxon>
        <taxon>Fungi</taxon>
        <taxon>Dikarya</taxon>
        <taxon>Ascomycota</taxon>
        <taxon>Saccharomycotina</taxon>
        <taxon>Pichiomycetes</taxon>
        <taxon>Debaryomycetaceae</taxon>
        <taxon>Yamadazyma</taxon>
    </lineage>
</organism>
<dbReference type="GeneID" id="18250230"/>
<dbReference type="PIRSF" id="PIRSF000337">
    <property type="entry name" value="NTA_MOA"/>
    <property type="match status" value="1"/>
</dbReference>
<dbReference type="Proteomes" id="UP000000707">
    <property type="component" value="Unassembled WGS sequence"/>
</dbReference>
<reference evidence="7 8" key="1">
    <citation type="journal article" date="2011" name="Proc. Natl. Acad. Sci. U.S.A.">
        <title>Comparative genomics of xylose-fermenting fungi for enhanced biofuel production.</title>
        <authorList>
            <person name="Wohlbach D.J."/>
            <person name="Kuo A."/>
            <person name="Sato T.K."/>
            <person name="Potts K.M."/>
            <person name="Salamov A.A."/>
            <person name="LaButti K.M."/>
            <person name="Sun H."/>
            <person name="Clum A."/>
            <person name="Pangilinan J.L."/>
            <person name="Lindquist E.A."/>
            <person name="Lucas S."/>
            <person name="Lapidus A."/>
            <person name="Jin M."/>
            <person name="Gunawan C."/>
            <person name="Balan V."/>
            <person name="Dale B.E."/>
            <person name="Jeffries T.W."/>
            <person name="Zinkel R."/>
            <person name="Barry K.W."/>
            <person name="Grigoriev I.V."/>
            <person name="Gasch A.P."/>
        </authorList>
    </citation>
    <scope>NUCLEOTIDE SEQUENCE [LARGE SCALE GENOMIC DNA]</scope>
    <source>
        <strain evidence="8">ATCC 10573 / BCRC 21748 / CBS 615 / JCM 9827 / NBRC 10315 / NRRL Y-1498 / VKM Y-70</strain>
    </source>
</reference>
<dbReference type="PANTHER" id="PTHR30011:SF16">
    <property type="entry name" value="C2H2 FINGER DOMAIN TRANSCRIPTION FACTOR (EUROFUNG)-RELATED"/>
    <property type="match status" value="1"/>
</dbReference>
<evidence type="ECO:0000256" key="5">
    <source>
        <dbReference type="ARBA" id="ARBA00033748"/>
    </source>
</evidence>
<accession>G3B1X4</accession>
<dbReference type="PANTHER" id="PTHR30011">
    <property type="entry name" value="ALKANESULFONATE MONOOXYGENASE-RELATED"/>
    <property type="match status" value="1"/>
</dbReference>
<dbReference type="HOGENOM" id="CLU_022256_0_0_1"/>
<evidence type="ECO:0000256" key="2">
    <source>
        <dbReference type="ARBA" id="ARBA00022643"/>
    </source>
</evidence>
<sequence>MTGKKHIILNAFDMGSSGHQAPGLWKHPKDRSNDFDKLEYWTNLAKLLEKGKFNALFIADVLGGYDVYEGNLDAALKSGAQVPLIEPGSLIPAMAAVTDHLAFAVTFSTISEAPFHFARRLATIDELSKGRVGWNIVSSYLESAATNLLNGEPLPPHDERYARAEEYLDVVYKLFLSSWRDDAVVLDKENGIFTDPERVRKINHDGNWFKVPGPNIFRPSQHQRLPVILQAGTSRAGKEFAAKHAEAVFINSFTPEDLKAKIHDIKTIAKEKFGREEDSIKFLNLLTIVVGETKQDALEKFKDYSKYGDLDGSQALFGGWTGIDLSEYDYDEELTNVESNAIRAAVNNWTKRSPGDPPNLKKTRRYVAEKITVGGLGPVIIGDAQSVADELERWVEISGVDGFNLTYTISPGSFEDIVELLVPELQKRGLVWDDYPDDVSTYRESLFGTKGPDPKFVRPSHPAYKLRWKEGESKEDFERRINI</sequence>
<dbReference type="AlphaFoldDB" id="G3B1X4"/>
<gene>
    <name evidence="7" type="ORF">CANTEDRAFT_92786</name>
</gene>
<comment type="similarity">
    <text evidence="5">Belongs to the NtaA/SnaA/DszA monooxygenase family.</text>
</comment>
<evidence type="ECO:0000256" key="3">
    <source>
        <dbReference type="ARBA" id="ARBA00023002"/>
    </source>
</evidence>
<dbReference type="GO" id="GO:0004497">
    <property type="term" value="F:monooxygenase activity"/>
    <property type="evidence" value="ECO:0007669"/>
    <property type="project" value="UniProtKB-KW"/>
</dbReference>
<proteinExistence type="inferred from homology"/>
<dbReference type="eggNOG" id="ENOG502QSR6">
    <property type="taxonomic scope" value="Eukaryota"/>
</dbReference>
<dbReference type="InterPro" id="IPR011251">
    <property type="entry name" value="Luciferase-like_dom"/>
</dbReference>
<keyword evidence="4 7" id="KW-0503">Monooxygenase</keyword>
<name>G3B1X4_CANTC</name>